<dbReference type="EMBL" id="SMMG02000001">
    <property type="protein sequence ID" value="KAA3488015.1"/>
    <property type="molecule type" value="Genomic_DNA"/>
</dbReference>
<dbReference type="OrthoDB" id="1300414at2759"/>
<comment type="caution">
    <text evidence="1">The sequence shown here is derived from an EMBL/GenBank/DDBJ whole genome shotgun (WGS) entry which is preliminary data.</text>
</comment>
<dbReference type="GO" id="GO:0008233">
    <property type="term" value="F:peptidase activity"/>
    <property type="evidence" value="ECO:0007669"/>
    <property type="project" value="UniProtKB-KW"/>
</dbReference>
<organism evidence="1 2">
    <name type="scientific">Gossypium australe</name>
    <dbReference type="NCBI Taxonomy" id="47621"/>
    <lineage>
        <taxon>Eukaryota</taxon>
        <taxon>Viridiplantae</taxon>
        <taxon>Streptophyta</taxon>
        <taxon>Embryophyta</taxon>
        <taxon>Tracheophyta</taxon>
        <taxon>Spermatophyta</taxon>
        <taxon>Magnoliopsida</taxon>
        <taxon>eudicotyledons</taxon>
        <taxon>Gunneridae</taxon>
        <taxon>Pentapetalae</taxon>
        <taxon>rosids</taxon>
        <taxon>malvids</taxon>
        <taxon>Malvales</taxon>
        <taxon>Malvaceae</taxon>
        <taxon>Malvoideae</taxon>
        <taxon>Gossypium</taxon>
    </lineage>
</organism>
<proteinExistence type="predicted"/>
<keyword evidence="1" id="KW-0378">Hydrolase</keyword>
<dbReference type="CDD" id="cd00303">
    <property type="entry name" value="retropepsin_like"/>
    <property type="match status" value="1"/>
</dbReference>
<protein>
    <submittedName>
        <fullName evidence="1">Protease</fullName>
    </submittedName>
</protein>
<dbReference type="InterPro" id="IPR021109">
    <property type="entry name" value="Peptidase_aspartic_dom_sf"/>
</dbReference>
<reference evidence="2" key="1">
    <citation type="journal article" date="2019" name="Plant Biotechnol. J.">
        <title>Genome sequencing of the Australian wild diploid species Gossypium australe highlights disease resistance and delayed gland morphogenesis.</title>
        <authorList>
            <person name="Cai Y."/>
            <person name="Cai X."/>
            <person name="Wang Q."/>
            <person name="Wang P."/>
            <person name="Zhang Y."/>
            <person name="Cai C."/>
            <person name="Xu Y."/>
            <person name="Wang K."/>
            <person name="Zhou Z."/>
            <person name="Wang C."/>
            <person name="Geng S."/>
            <person name="Li B."/>
            <person name="Dong Q."/>
            <person name="Hou Y."/>
            <person name="Wang H."/>
            <person name="Ai P."/>
            <person name="Liu Z."/>
            <person name="Yi F."/>
            <person name="Sun M."/>
            <person name="An G."/>
            <person name="Cheng J."/>
            <person name="Zhang Y."/>
            <person name="Shi Q."/>
            <person name="Xie Y."/>
            <person name="Shi X."/>
            <person name="Chang Y."/>
            <person name="Huang F."/>
            <person name="Chen Y."/>
            <person name="Hong S."/>
            <person name="Mi L."/>
            <person name="Sun Q."/>
            <person name="Zhang L."/>
            <person name="Zhou B."/>
            <person name="Peng R."/>
            <person name="Zhang X."/>
            <person name="Liu F."/>
        </authorList>
    </citation>
    <scope>NUCLEOTIDE SEQUENCE [LARGE SCALE GENOMIC DNA]</scope>
    <source>
        <strain evidence="2">cv. PA1801</strain>
    </source>
</reference>
<dbReference type="Pfam" id="PF08284">
    <property type="entry name" value="RVP_2"/>
    <property type="match status" value="1"/>
</dbReference>
<dbReference type="Proteomes" id="UP000325315">
    <property type="component" value="Unassembled WGS sequence"/>
</dbReference>
<dbReference type="Gene3D" id="2.40.70.10">
    <property type="entry name" value="Acid Proteases"/>
    <property type="match status" value="1"/>
</dbReference>
<accession>A0A5B6X4T6</accession>
<name>A0A5B6X4T6_9ROSI</name>
<keyword evidence="2" id="KW-1185">Reference proteome</keyword>
<keyword evidence="1" id="KW-0645">Protease</keyword>
<dbReference type="GO" id="GO:0006508">
    <property type="term" value="P:proteolysis"/>
    <property type="evidence" value="ECO:0007669"/>
    <property type="project" value="UniProtKB-KW"/>
</dbReference>
<gene>
    <name evidence="1" type="ORF">EPI10_031800</name>
</gene>
<evidence type="ECO:0000313" key="1">
    <source>
        <dbReference type="EMBL" id="KAA3488015.1"/>
    </source>
</evidence>
<dbReference type="AlphaFoldDB" id="A0A5B6X4T6"/>
<evidence type="ECO:0000313" key="2">
    <source>
        <dbReference type="Proteomes" id="UP000325315"/>
    </source>
</evidence>
<sequence>MVWAVVREHRAEVLVILRFFIYNVPYTALIDIGSTHSYVACSVTKNLGIPIESTPSEIMVLSPLGQFVWVNKLFRDIPLEVQ</sequence>